<proteinExistence type="predicted"/>
<accession>A0A0E9WGV9</accession>
<organism evidence="1">
    <name type="scientific">Anguilla anguilla</name>
    <name type="common">European freshwater eel</name>
    <name type="synonym">Muraena anguilla</name>
    <dbReference type="NCBI Taxonomy" id="7936"/>
    <lineage>
        <taxon>Eukaryota</taxon>
        <taxon>Metazoa</taxon>
        <taxon>Chordata</taxon>
        <taxon>Craniata</taxon>
        <taxon>Vertebrata</taxon>
        <taxon>Euteleostomi</taxon>
        <taxon>Actinopterygii</taxon>
        <taxon>Neopterygii</taxon>
        <taxon>Teleostei</taxon>
        <taxon>Anguilliformes</taxon>
        <taxon>Anguillidae</taxon>
        <taxon>Anguilla</taxon>
    </lineage>
</organism>
<evidence type="ECO:0000313" key="1">
    <source>
        <dbReference type="EMBL" id="JAH89602.1"/>
    </source>
</evidence>
<reference evidence="1" key="2">
    <citation type="journal article" date="2015" name="Fish Shellfish Immunol.">
        <title>Early steps in the European eel (Anguilla anguilla)-Vibrio vulnificus interaction in the gills: Role of the RtxA13 toxin.</title>
        <authorList>
            <person name="Callol A."/>
            <person name="Pajuelo D."/>
            <person name="Ebbesson L."/>
            <person name="Teles M."/>
            <person name="MacKenzie S."/>
            <person name="Amaro C."/>
        </authorList>
    </citation>
    <scope>NUCLEOTIDE SEQUENCE</scope>
</reference>
<dbReference type="EMBL" id="GBXM01018975">
    <property type="protein sequence ID" value="JAH89602.1"/>
    <property type="molecule type" value="Transcribed_RNA"/>
</dbReference>
<sequence length="43" mass="5188">MGERGLGFRHSLPWYFWIRLSPLAIPRGLLGSWEQQVCHWIRH</sequence>
<dbReference type="AlphaFoldDB" id="A0A0E9WGV9"/>
<name>A0A0E9WGV9_ANGAN</name>
<reference evidence="1" key="1">
    <citation type="submission" date="2014-11" db="EMBL/GenBank/DDBJ databases">
        <authorList>
            <person name="Amaro Gonzalez C."/>
        </authorList>
    </citation>
    <scope>NUCLEOTIDE SEQUENCE</scope>
</reference>
<protein>
    <submittedName>
        <fullName evidence="1">Uncharacterized protein</fullName>
    </submittedName>
</protein>